<protein>
    <recommendedName>
        <fullName evidence="4">PQ loop repeat protein</fullName>
    </recommendedName>
</protein>
<dbReference type="AlphaFoldDB" id="A0AAN6LWT3"/>
<keyword evidence="1" id="KW-0472">Membrane</keyword>
<accession>A0AAN6LWT3</accession>
<feature type="transmembrane region" description="Helical" evidence="1">
    <location>
        <begin position="20"/>
        <end position="43"/>
    </location>
</feature>
<dbReference type="Proteomes" id="UP001280581">
    <property type="component" value="Unassembled WGS sequence"/>
</dbReference>
<comment type="caution">
    <text evidence="2">The sequence shown here is derived from an EMBL/GenBank/DDBJ whole genome shotgun (WGS) entry which is preliminary data.</text>
</comment>
<keyword evidence="1" id="KW-1133">Transmembrane helix</keyword>
<evidence type="ECO:0008006" key="4">
    <source>
        <dbReference type="Google" id="ProtNLM"/>
    </source>
</evidence>
<feature type="transmembrane region" description="Helical" evidence="1">
    <location>
        <begin position="55"/>
        <end position="76"/>
    </location>
</feature>
<gene>
    <name evidence="2" type="ORF">GRF29_96g1735219</name>
</gene>
<keyword evidence="3" id="KW-1185">Reference proteome</keyword>
<proteinExistence type="predicted"/>
<organism evidence="2 3">
    <name type="scientific">Pseudopithomyces chartarum</name>
    <dbReference type="NCBI Taxonomy" id="1892770"/>
    <lineage>
        <taxon>Eukaryota</taxon>
        <taxon>Fungi</taxon>
        <taxon>Dikarya</taxon>
        <taxon>Ascomycota</taxon>
        <taxon>Pezizomycotina</taxon>
        <taxon>Dothideomycetes</taxon>
        <taxon>Pleosporomycetidae</taxon>
        <taxon>Pleosporales</taxon>
        <taxon>Massarineae</taxon>
        <taxon>Didymosphaeriaceae</taxon>
        <taxon>Pseudopithomyces</taxon>
    </lineage>
</organism>
<reference evidence="2 3" key="1">
    <citation type="submission" date="2021-02" db="EMBL/GenBank/DDBJ databases">
        <title>Genome assembly of Pseudopithomyces chartarum.</title>
        <authorList>
            <person name="Jauregui R."/>
            <person name="Singh J."/>
            <person name="Voisey C."/>
        </authorList>
    </citation>
    <scope>NUCLEOTIDE SEQUENCE [LARGE SCALE GENOMIC DNA]</scope>
    <source>
        <strain evidence="2 3">AGR01</strain>
    </source>
</reference>
<keyword evidence="1" id="KW-0812">Transmembrane</keyword>
<sequence length="261" mass="28460">MGGIQAALIVALRIAQEKDLQWPLTLMAVLSAALLAAGVLRHYVDIYLHRTVRGISFLFVGIDAAGDVFSLVAVLFQPELDVLGLVIYGTELVLWIGVFACGGYYNFLPWLRSRLKRSKMVINAGQQGGQDGLSTVCPGSSGGPTLLSSGRPLDNSTSYDDTAAQNRGVAPVRERVWKERPWRVRKGRHASRFTLHASPSPPARTNPPCHQLTAVTLAPCPSPLLGMHLQLRLLVNRPLFVFTGFNRSCLPKQPTALDKPT</sequence>
<dbReference type="EMBL" id="WVTA01000008">
    <property type="protein sequence ID" value="KAK3208213.1"/>
    <property type="molecule type" value="Genomic_DNA"/>
</dbReference>
<evidence type="ECO:0000313" key="2">
    <source>
        <dbReference type="EMBL" id="KAK3208213.1"/>
    </source>
</evidence>
<name>A0AAN6LWT3_9PLEO</name>
<feature type="transmembrane region" description="Helical" evidence="1">
    <location>
        <begin position="82"/>
        <end position="107"/>
    </location>
</feature>
<evidence type="ECO:0000256" key="1">
    <source>
        <dbReference type="SAM" id="Phobius"/>
    </source>
</evidence>
<evidence type="ECO:0000313" key="3">
    <source>
        <dbReference type="Proteomes" id="UP001280581"/>
    </source>
</evidence>